<accession>A0ACD1IEA2</accession>
<dbReference type="Proteomes" id="UP000249748">
    <property type="component" value="Unassembled WGS sequence"/>
</dbReference>
<evidence type="ECO:0000313" key="1">
    <source>
        <dbReference type="EMBL" id="RAK88069.1"/>
    </source>
</evidence>
<gene>
    <name evidence="1" type="ORF">BO79DRAFT_255777</name>
</gene>
<dbReference type="EMBL" id="KZ824552">
    <property type="protein sequence ID" value="RAK88069.1"/>
    <property type="molecule type" value="Genomic_DNA"/>
</dbReference>
<sequence>MCYIGDQVGLHSIFAYLPVRSHTDILPRGNLGDPVKRYEGIEKAQIPSELYKPRNSYEGRLKACHNHIAHLVRQNNLLLRSHGDPEQLQELMQLQAEQIQFLIAEGDYYLHERNFYRDLILRFIPQTGSSPLPQRQSSPYDSGTSVVPSLLENPGHRDKAGGEMVGPASR</sequence>
<proteinExistence type="predicted"/>
<protein>
    <submittedName>
        <fullName evidence="1">Uncharacterized protein</fullName>
    </submittedName>
</protein>
<reference evidence="1" key="1">
    <citation type="submission" date="2018-02" db="EMBL/GenBank/DDBJ databases">
        <title>The genomes of Aspergillus section Nigri reveals drivers in fungal speciation.</title>
        <authorList>
            <consortium name="DOE Joint Genome Institute"/>
            <person name="Vesth T.C."/>
            <person name="Nybo J."/>
            <person name="Theobald S."/>
            <person name="Brandl J."/>
            <person name="Frisvad J.C."/>
            <person name="Nielsen K.F."/>
            <person name="Lyhne E.K."/>
            <person name="Kogle M.E."/>
            <person name="Kuo A."/>
            <person name="Riley R."/>
            <person name="Clum A."/>
            <person name="Nolan M."/>
            <person name="Lipzen A."/>
            <person name="Salamov A."/>
            <person name="Henrissat B."/>
            <person name="Wiebenga A."/>
            <person name="De vries R.P."/>
            <person name="Grigoriev I.V."/>
            <person name="Mortensen U.H."/>
            <person name="Andersen M.R."/>
            <person name="Baker S.E."/>
        </authorList>
    </citation>
    <scope>NUCLEOTIDE SEQUENCE</scope>
    <source>
        <strain evidence="1">CBS 115574</strain>
    </source>
</reference>
<organism evidence="1 2">
    <name type="scientific">Aspergillus costaricaensis CBS 115574</name>
    <dbReference type="NCBI Taxonomy" id="1448317"/>
    <lineage>
        <taxon>Eukaryota</taxon>
        <taxon>Fungi</taxon>
        <taxon>Dikarya</taxon>
        <taxon>Ascomycota</taxon>
        <taxon>Pezizomycotina</taxon>
        <taxon>Eurotiomycetes</taxon>
        <taxon>Eurotiomycetidae</taxon>
        <taxon>Eurotiales</taxon>
        <taxon>Aspergillaceae</taxon>
        <taxon>Aspergillus</taxon>
        <taxon>Aspergillus subgen. Circumdati</taxon>
    </lineage>
</organism>
<name>A0ACD1IEA2_9EURO</name>
<evidence type="ECO:0000313" key="2">
    <source>
        <dbReference type="Proteomes" id="UP000249748"/>
    </source>
</evidence>
<keyword evidence="2" id="KW-1185">Reference proteome</keyword>